<dbReference type="Proteomes" id="UP000443090">
    <property type="component" value="Unassembled WGS sequence"/>
</dbReference>
<gene>
    <name evidence="1" type="ORF">LOCC1_G002495</name>
</gene>
<dbReference type="AlphaFoldDB" id="A0A8H8S379"/>
<evidence type="ECO:0000313" key="2">
    <source>
        <dbReference type="Proteomes" id="UP000443090"/>
    </source>
</evidence>
<dbReference type="OrthoDB" id="3163292at2759"/>
<sequence>MGLHKAHRGSQETAPSSTLGIRRLAWIACVQASCINGWTSGVTVAAEVLRQFTTAPSLPTRFEKEFALKVQIMQKTADSCSTLTSLRDNLHSWAFVQSQCRDLDTLRDTYGNEELWTVEMDVLTFGGQLRLYMLQLERGERLQNVSQAVGDRDNASSQLSFINLAYMTATQSVHSFSTMLEVAKRYDNTDTRSQRHFPKYYFGLLLLAMAFLFKVKVFHSQEVTSSQNHTDASLRAVYEILSSWSGGELDEPGRAIRLMDVLAQNEKELESRLKDSTSEGRQGLTVLDNLISTAKTIRESTQTATEITSNDNRMVNPVPGLDTDLGLIEGWQDSLLDWNFPWGLDPPWVDPYDFNIGTI</sequence>
<protein>
    <submittedName>
        <fullName evidence="1">Uncharacterized protein</fullName>
    </submittedName>
</protein>
<keyword evidence="2" id="KW-1185">Reference proteome</keyword>
<organism evidence="1 2">
    <name type="scientific">Lachnellula occidentalis</name>
    <dbReference type="NCBI Taxonomy" id="215460"/>
    <lineage>
        <taxon>Eukaryota</taxon>
        <taxon>Fungi</taxon>
        <taxon>Dikarya</taxon>
        <taxon>Ascomycota</taxon>
        <taxon>Pezizomycotina</taxon>
        <taxon>Leotiomycetes</taxon>
        <taxon>Helotiales</taxon>
        <taxon>Lachnaceae</taxon>
        <taxon>Lachnellula</taxon>
    </lineage>
</organism>
<dbReference type="EMBL" id="QGMI01000108">
    <property type="protein sequence ID" value="TVY47146.1"/>
    <property type="molecule type" value="Genomic_DNA"/>
</dbReference>
<comment type="caution">
    <text evidence="1">The sequence shown here is derived from an EMBL/GenBank/DDBJ whole genome shotgun (WGS) entry which is preliminary data.</text>
</comment>
<proteinExistence type="predicted"/>
<accession>A0A8H8S379</accession>
<evidence type="ECO:0000313" key="1">
    <source>
        <dbReference type="EMBL" id="TVY47146.1"/>
    </source>
</evidence>
<reference evidence="1 2" key="1">
    <citation type="submission" date="2018-05" db="EMBL/GenBank/DDBJ databases">
        <title>Genome sequencing and assembly of the regulated plant pathogen Lachnellula willkommii and related sister species for the development of diagnostic species identification markers.</title>
        <authorList>
            <person name="Giroux E."/>
            <person name="Bilodeau G."/>
        </authorList>
    </citation>
    <scope>NUCLEOTIDE SEQUENCE [LARGE SCALE GENOMIC DNA]</scope>
    <source>
        <strain evidence="1 2">CBS 160.35</strain>
    </source>
</reference>
<name>A0A8H8S379_9HELO</name>